<dbReference type="PANTHER" id="PTHR11804:SF84">
    <property type="entry name" value="SACCHAROLYSIN"/>
    <property type="match status" value="1"/>
</dbReference>
<dbReference type="SUPFAM" id="SSF55486">
    <property type="entry name" value="Metalloproteases ('zincins'), catalytic domain"/>
    <property type="match status" value="1"/>
</dbReference>
<sequence length="614" mass="72181">MKIKHKFLIILILIISIASFFNFYEKEKTVFNNINEDKKYTWNLNDIYINDEDWEKDYKKLEKNINKIEKYKGKLSRSSKYLFEALNNRDNLNKTLEKLYAYSYMKKDTDTNNNKYLSLCDKISYLSVKLNSKTSFIETEILNIPKTTIDKFIKENERLKDYKFYLENLFRVKNHLLSKDEERILSLSRAMANSPEKIYTLFRDIDRKTNLTPGEYNKILRNDNRETRKKAFEEEFKSYKKNINVLSGTLSGEVNKNIFYSKARDYKSALQASLDSDNIDVSLYNNLINVVNNNLKPLHKYVNLRKKVLNIDKVHYYDMYVPISQSDLEIDYEKAKNILYGALSPLGEKYIDDLRYGLNNRWVDVYSKENKRGGAYSWGTYDTHPFVLLNYNNTLDSVSTLAHEMGHAMNSYYSSKKQNYINYHYPIFTAEVASITNEALLFEYLIKNAKTKGEKLHFIEGYIDLIRGSIYTQVMYAEFEKTIHEKVEKGEALTADALNDIWGKLMKKYYGEDFYVDELSKVWWSRIPHFYSNFYVYKYATGCSAGITLVQNILNDEKSKEKYLEFLASGGSDYPINILKKAGVDLSSTKSVFNALKKFENLLDELEELTIYTN</sequence>
<dbReference type="InterPro" id="IPR045090">
    <property type="entry name" value="Pept_M3A_M3B"/>
</dbReference>
<dbReference type="Pfam" id="PF01432">
    <property type="entry name" value="Peptidase_M3"/>
    <property type="match status" value="1"/>
</dbReference>
<evidence type="ECO:0000256" key="2">
    <source>
        <dbReference type="ARBA" id="ARBA00022723"/>
    </source>
</evidence>
<keyword evidence="7" id="KW-0472">Membrane</keyword>
<dbReference type="CDD" id="cd09608">
    <property type="entry name" value="M3B_PepF"/>
    <property type="match status" value="1"/>
</dbReference>
<keyword evidence="4 6" id="KW-0862">Zinc</keyword>
<comment type="function">
    <text evidence="6">Has oligopeptidase activity and degrades a variety of small bioactive peptides.</text>
</comment>
<gene>
    <name evidence="10" type="ORF">SAMN02744037_01927</name>
</gene>
<dbReference type="Gene3D" id="1.10.1370.20">
    <property type="entry name" value="Oligoendopeptidase f, C-terminal domain"/>
    <property type="match status" value="1"/>
</dbReference>
<dbReference type="STRING" id="1123349.SAMN02744037_01927"/>
<dbReference type="AlphaFoldDB" id="A0A1M6QRT6"/>
<dbReference type="Proteomes" id="UP000242497">
    <property type="component" value="Unassembled WGS sequence"/>
</dbReference>
<evidence type="ECO:0000256" key="4">
    <source>
        <dbReference type="ARBA" id="ARBA00022833"/>
    </source>
</evidence>
<feature type="domain" description="Peptidase M3A/M3B catalytic" evidence="8">
    <location>
        <begin position="220"/>
        <end position="596"/>
    </location>
</feature>
<dbReference type="GO" id="GO:0006518">
    <property type="term" value="P:peptide metabolic process"/>
    <property type="evidence" value="ECO:0007669"/>
    <property type="project" value="TreeGrafter"/>
</dbReference>
<protein>
    <recommendedName>
        <fullName evidence="6">Oligopeptidase F</fullName>
        <ecNumber evidence="6">3.4.24.-</ecNumber>
    </recommendedName>
</protein>
<dbReference type="InterPro" id="IPR042088">
    <property type="entry name" value="OligoPept_F_C"/>
</dbReference>
<dbReference type="GO" id="GO:0004222">
    <property type="term" value="F:metalloendopeptidase activity"/>
    <property type="evidence" value="ECO:0007669"/>
    <property type="project" value="UniProtKB-UniRule"/>
</dbReference>
<feature type="domain" description="Oligopeptidase F N-terminal" evidence="9">
    <location>
        <begin position="140"/>
        <end position="201"/>
    </location>
</feature>
<dbReference type="InterPro" id="IPR004438">
    <property type="entry name" value="Peptidase_M3B"/>
</dbReference>
<keyword evidence="11" id="KW-1185">Reference proteome</keyword>
<dbReference type="RefSeq" id="WP_084605681.1">
    <property type="nucleotide sequence ID" value="NZ_FRAE01000046.1"/>
</dbReference>
<evidence type="ECO:0000256" key="6">
    <source>
        <dbReference type="RuleBase" id="RU368091"/>
    </source>
</evidence>
<dbReference type="EC" id="3.4.24.-" evidence="6"/>
<dbReference type="OrthoDB" id="9766487at2"/>
<reference evidence="11" key="1">
    <citation type="submission" date="2016-11" db="EMBL/GenBank/DDBJ databases">
        <authorList>
            <person name="Varghese N."/>
            <person name="Submissions S."/>
        </authorList>
    </citation>
    <scope>NUCLEOTIDE SEQUENCE [LARGE SCALE GENOMIC DNA]</scope>
    <source>
        <strain evidence="11">DSM 15518</strain>
    </source>
</reference>
<evidence type="ECO:0000313" key="10">
    <source>
        <dbReference type="EMBL" id="SHK22737.1"/>
    </source>
</evidence>
<keyword evidence="7" id="KW-0812">Transmembrane</keyword>
<keyword evidence="1 6" id="KW-0645">Protease</keyword>
<dbReference type="PANTHER" id="PTHR11804">
    <property type="entry name" value="PROTEASE M3 THIMET OLIGOPEPTIDASE-RELATED"/>
    <property type="match status" value="1"/>
</dbReference>
<keyword evidence="2 6" id="KW-0479">Metal-binding</keyword>
<evidence type="ECO:0000256" key="3">
    <source>
        <dbReference type="ARBA" id="ARBA00022801"/>
    </source>
</evidence>
<evidence type="ECO:0000313" key="11">
    <source>
        <dbReference type="Proteomes" id="UP000242497"/>
    </source>
</evidence>
<organism evidence="10 11">
    <name type="scientific">Tepidibacter formicigenes DSM 15518</name>
    <dbReference type="NCBI Taxonomy" id="1123349"/>
    <lineage>
        <taxon>Bacteria</taxon>
        <taxon>Bacillati</taxon>
        <taxon>Bacillota</taxon>
        <taxon>Clostridia</taxon>
        <taxon>Peptostreptococcales</taxon>
        <taxon>Peptostreptococcaceae</taxon>
        <taxon>Tepidibacter</taxon>
    </lineage>
</organism>
<dbReference type="InterPro" id="IPR001567">
    <property type="entry name" value="Pept_M3A_M3B_dom"/>
</dbReference>
<dbReference type="NCBIfam" id="TIGR00181">
    <property type="entry name" value="pepF"/>
    <property type="match status" value="1"/>
</dbReference>
<keyword evidence="3 6" id="KW-0378">Hydrolase</keyword>
<evidence type="ECO:0000256" key="1">
    <source>
        <dbReference type="ARBA" id="ARBA00022670"/>
    </source>
</evidence>
<evidence type="ECO:0000256" key="5">
    <source>
        <dbReference type="ARBA" id="ARBA00023049"/>
    </source>
</evidence>
<keyword evidence="5 6" id="KW-0482">Metalloprotease</keyword>
<comment type="similarity">
    <text evidence="6">Belongs to the peptidase M3B family.</text>
</comment>
<comment type="cofactor">
    <cofactor evidence="6">
        <name>Zn(2+)</name>
        <dbReference type="ChEBI" id="CHEBI:29105"/>
    </cofactor>
    <text evidence="6">Binds 1 zinc ion.</text>
</comment>
<dbReference type="Pfam" id="PF08439">
    <property type="entry name" value="Peptidase_M3_N"/>
    <property type="match status" value="1"/>
</dbReference>
<dbReference type="Gene3D" id="1.20.140.70">
    <property type="entry name" value="Oligopeptidase f, N-terminal domain"/>
    <property type="match status" value="1"/>
</dbReference>
<dbReference type="Gene3D" id="1.10.287.830">
    <property type="entry name" value="putative peptidase helix hairpin domain like"/>
    <property type="match status" value="1"/>
</dbReference>
<feature type="transmembrane region" description="Helical" evidence="7">
    <location>
        <begin position="7"/>
        <end position="24"/>
    </location>
</feature>
<evidence type="ECO:0000259" key="8">
    <source>
        <dbReference type="Pfam" id="PF01432"/>
    </source>
</evidence>
<dbReference type="EMBL" id="FRAE01000046">
    <property type="protein sequence ID" value="SHK22737.1"/>
    <property type="molecule type" value="Genomic_DNA"/>
</dbReference>
<evidence type="ECO:0000256" key="7">
    <source>
        <dbReference type="SAM" id="Phobius"/>
    </source>
</evidence>
<proteinExistence type="inferred from homology"/>
<dbReference type="InterPro" id="IPR013647">
    <property type="entry name" value="OligopepF_N_dom"/>
</dbReference>
<keyword evidence="7" id="KW-1133">Transmembrane helix</keyword>
<dbReference type="GO" id="GO:0006508">
    <property type="term" value="P:proteolysis"/>
    <property type="evidence" value="ECO:0007669"/>
    <property type="project" value="UniProtKB-KW"/>
</dbReference>
<name>A0A1M6QRT6_9FIRM</name>
<evidence type="ECO:0000259" key="9">
    <source>
        <dbReference type="Pfam" id="PF08439"/>
    </source>
</evidence>
<dbReference type="GO" id="GO:0046872">
    <property type="term" value="F:metal ion binding"/>
    <property type="evidence" value="ECO:0007669"/>
    <property type="project" value="UniProtKB-UniRule"/>
</dbReference>
<accession>A0A1M6QRT6</accession>